<reference evidence="2 3" key="1">
    <citation type="journal article" date="2021" name="MBio">
        <title>Poor Competitiveness of Bradyrhizobium in Pigeon Pea Root Colonization in Indian Soils.</title>
        <authorList>
            <person name="Chalasani D."/>
            <person name="Basu A."/>
            <person name="Pullabhotla S.V.S.R.N."/>
            <person name="Jorrin B."/>
            <person name="Neal A.L."/>
            <person name="Poole P.S."/>
            <person name="Podile A.R."/>
            <person name="Tkacz A."/>
        </authorList>
    </citation>
    <scope>NUCLEOTIDE SEQUENCE [LARGE SCALE GENOMIC DNA]</scope>
    <source>
        <strain evidence="2 3">HU12</strain>
    </source>
</reference>
<accession>A0ABS7I0X1</accession>
<dbReference type="InterPro" id="IPR041881">
    <property type="entry name" value="PqqD_sf"/>
</dbReference>
<dbReference type="InterPro" id="IPR008792">
    <property type="entry name" value="PQQD"/>
</dbReference>
<dbReference type="CDD" id="cd00267">
    <property type="entry name" value="ABC_ATPase"/>
    <property type="match status" value="1"/>
</dbReference>
<evidence type="ECO:0000256" key="1">
    <source>
        <dbReference type="SAM" id="MobiDB-lite"/>
    </source>
</evidence>
<name>A0ABS7I0X1_9MICO</name>
<dbReference type="RefSeq" id="WP_220340082.1">
    <property type="nucleotide sequence ID" value="NZ_JAEUAX010000008.1"/>
</dbReference>
<dbReference type="Pfam" id="PF05402">
    <property type="entry name" value="PqqD"/>
    <property type="match status" value="1"/>
</dbReference>
<keyword evidence="3" id="KW-1185">Reference proteome</keyword>
<dbReference type="InterPro" id="IPR027417">
    <property type="entry name" value="P-loop_NTPase"/>
</dbReference>
<dbReference type="Gene3D" id="3.40.50.300">
    <property type="entry name" value="P-loop containing nucleotide triphosphate hydrolases"/>
    <property type="match status" value="1"/>
</dbReference>
<evidence type="ECO:0000313" key="3">
    <source>
        <dbReference type="Proteomes" id="UP000777440"/>
    </source>
</evidence>
<dbReference type="SUPFAM" id="SSF52540">
    <property type="entry name" value="P-loop containing nucleoside triphosphate hydrolases"/>
    <property type="match status" value="1"/>
</dbReference>
<dbReference type="SUPFAM" id="SSF53795">
    <property type="entry name" value="PEP carboxykinase-like"/>
    <property type="match status" value="1"/>
</dbReference>
<comment type="caution">
    <text evidence="2">The sequence shown here is derived from an EMBL/GenBank/DDBJ whole genome shotgun (WGS) entry which is preliminary data.</text>
</comment>
<feature type="region of interest" description="Disordered" evidence="1">
    <location>
        <begin position="252"/>
        <end position="272"/>
    </location>
</feature>
<sequence length="460" mass="46715">MTGNLVIAALGVRVGIVCDGLDGDSRAAVETAWQDARTDAAHVGGPDVEVVAGAGGSIRALLSSLSQRVTLAAIEAQRGRLWMLHAAGIALPDGRVVALVGPSGRGKTTASRVLGEAYGYVSDETVAIDAEGRVHPYRKPLSIIEPGESDKAQRAPSALGLGSLPDGELRLAGILLLDRREGVDGAVVSDVDLGDALEELVAQSSYLTNLPAPLRTIAAHVASVGGVRRVSYADAAALVAVIPEVAAVSPPSPQVSKSVSSGHGPVAAGTSGRRLCRVPPLDELPLADPDRLALLHIDADHAGTVRVLAGIAPALWRAADGVELDALVDAAVSAHGVPEGTDAATAVASAADELVAAGVLKESAPVRAPDSPLWRIHDDVAWTGESPRVVVLALANPAASPLALEGSAALIWTALAAGPGCSDDIVSRVAASAEVDGDVIRDDVESFLGALRDQELVFAG</sequence>
<dbReference type="EMBL" id="JAEUAX010000008">
    <property type="protein sequence ID" value="MBW9110973.1"/>
    <property type="molecule type" value="Genomic_DNA"/>
</dbReference>
<feature type="compositionally biased region" description="Low complexity" evidence="1">
    <location>
        <begin position="252"/>
        <end position="261"/>
    </location>
</feature>
<evidence type="ECO:0000313" key="2">
    <source>
        <dbReference type="EMBL" id="MBW9110973.1"/>
    </source>
</evidence>
<dbReference type="Gene3D" id="1.10.10.1150">
    <property type="entry name" value="Coenzyme PQQ synthesis protein D (PqqD)"/>
    <property type="match status" value="1"/>
</dbReference>
<gene>
    <name evidence="2" type="ORF">JNB61_14425</name>
</gene>
<protein>
    <submittedName>
        <fullName evidence="2">PqqD family peptide modification chaperone</fullName>
    </submittedName>
</protein>
<dbReference type="Proteomes" id="UP000777440">
    <property type="component" value="Unassembled WGS sequence"/>
</dbReference>
<proteinExistence type="predicted"/>
<organism evidence="2 3">
    <name type="scientific">Microbacterium ureisolvens</name>
    <dbReference type="NCBI Taxonomy" id="2781186"/>
    <lineage>
        <taxon>Bacteria</taxon>
        <taxon>Bacillati</taxon>
        <taxon>Actinomycetota</taxon>
        <taxon>Actinomycetes</taxon>
        <taxon>Micrococcales</taxon>
        <taxon>Microbacteriaceae</taxon>
        <taxon>Microbacterium</taxon>
    </lineage>
</organism>